<comment type="similarity">
    <text evidence="1">Belongs to the UDP-glycosyltransferase family.</text>
</comment>
<dbReference type="AlphaFoldDB" id="A0A438HTT8"/>
<dbReference type="EMBL" id="QGNW01000180">
    <property type="protein sequence ID" value="RVW87800.1"/>
    <property type="molecule type" value="Genomic_DNA"/>
</dbReference>
<accession>A0A438HTT8</accession>
<dbReference type="PANTHER" id="PTHR48047:SF28">
    <property type="entry name" value="F11M15.8 PROTEIN"/>
    <property type="match status" value="1"/>
</dbReference>
<proteinExistence type="inferred from homology"/>
<evidence type="ECO:0000256" key="1">
    <source>
        <dbReference type="ARBA" id="ARBA00009995"/>
    </source>
</evidence>
<name>A0A438HTT8_VITVI</name>
<reference evidence="3 4" key="1">
    <citation type="journal article" date="2018" name="PLoS Genet.">
        <title>Population sequencing reveals clonal diversity and ancestral inbreeding in the grapevine cultivar Chardonnay.</title>
        <authorList>
            <person name="Roach M.J."/>
            <person name="Johnson D.L."/>
            <person name="Bohlmann J."/>
            <person name="van Vuuren H.J."/>
            <person name="Jones S.J."/>
            <person name="Pretorius I.S."/>
            <person name="Schmidt S.A."/>
            <person name="Borneman A.R."/>
        </authorList>
    </citation>
    <scope>NUCLEOTIDE SEQUENCE [LARGE SCALE GENOMIC DNA]</scope>
    <source>
        <strain evidence="4">cv. Chardonnay</strain>
        <tissue evidence="3">Leaf</tissue>
    </source>
</reference>
<dbReference type="SUPFAM" id="SSF53756">
    <property type="entry name" value="UDP-Glycosyltransferase/glycogen phosphorylase"/>
    <property type="match status" value="1"/>
</dbReference>
<comment type="caution">
    <text evidence="3">The sequence shown here is derived from an EMBL/GenBank/DDBJ whole genome shotgun (WGS) entry which is preliminary data.</text>
</comment>
<dbReference type="Gene3D" id="3.40.50.2000">
    <property type="entry name" value="Glycogen Phosphorylase B"/>
    <property type="match status" value="1"/>
</dbReference>
<protein>
    <submittedName>
        <fullName evidence="3">UDP-glycosyltransferase 89A2</fullName>
    </submittedName>
</protein>
<gene>
    <name evidence="3" type="primary">UGT89A2_1</name>
    <name evidence="3" type="ORF">CK203_043958</name>
</gene>
<evidence type="ECO:0000313" key="3">
    <source>
        <dbReference type="EMBL" id="RVW87800.1"/>
    </source>
</evidence>
<keyword evidence="2" id="KW-0328">Glycosyltransferase</keyword>
<sequence length="127" mass="13890">MFGSARSPVHILVFPYLAQGHMLPLLDLAHQLVLANPNLTLTLVVTPKNPPFLNHLLSAHPSRIKTLILEFPHHPSLPPGIENVKDIGNHGNVAIINALAKPHNPILHWFNSHASPPVAIISDFFLG</sequence>
<evidence type="ECO:0000256" key="2">
    <source>
        <dbReference type="ARBA" id="ARBA00022676"/>
    </source>
</evidence>
<keyword evidence="3" id="KW-0808">Transferase</keyword>
<dbReference type="Proteomes" id="UP000288805">
    <property type="component" value="Unassembled WGS sequence"/>
</dbReference>
<organism evidence="3 4">
    <name type="scientific">Vitis vinifera</name>
    <name type="common">Grape</name>
    <dbReference type="NCBI Taxonomy" id="29760"/>
    <lineage>
        <taxon>Eukaryota</taxon>
        <taxon>Viridiplantae</taxon>
        <taxon>Streptophyta</taxon>
        <taxon>Embryophyta</taxon>
        <taxon>Tracheophyta</taxon>
        <taxon>Spermatophyta</taxon>
        <taxon>Magnoliopsida</taxon>
        <taxon>eudicotyledons</taxon>
        <taxon>Gunneridae</taxon>
        <taxon>Pentapetalae</taxon>
        <taxon>rosids</taxon>
        <taxon>Vitales</taxon>
        <taxon>Vitaceae</taxon>
        <taxon>Viteae</taxon>
        <taxon>Vitis</taxon>
    </lineage>
</organism>
<dbReference type="PANTHER" id="PTHR48047">
    <property type="entry name" value="GLYCOSYLTRANSFERASE"/>
    <property type="match status" value="1"/>
</dbReference>
<dbReference type="GO" id="GO:0016757">
    <property type="term" value="F:glycosyltransferase activity"/>
    <property type="evidence" value="ECO:0007669"/>
    <property type="project" value="UniProtKB-KW"/>
</dbReference>
<evidence type="ECO:0000313" key="4">
    <source>
        <dbReference type="Proteomes" id="UP000288805"/>
    </source>
</evidence>